<dbReference type="PROSITE" id="PS50887">
    <property type="entry name" value="GGDEF"/>
    <property type="match status" value="1"/>
</dbReference>
<organism evidence="9 10">
    <name type="scientific">Ralstonia condita</name>
    <dbReference type="NCBI Taxonomy" id="3058600"/>
    <lineage>
        <taxon>Bacteria</taxon>
        <taxon>Pseudomonadati</taxon>
        <taxon>Pseudomonadota</taxon>
        <taxon>Betaproteobacteria</taxon>
        <taxon>Burkholderiales</taxon>
        <taxon>Burkholderiaceae</taxon>
        <taxon>Ralstonia</taxon>
    </lineage>
</organism>
<keyword evidence="5 6" id="KW-0472">Membrane</keyword>
<keyword evidence="2" id="KW-1003">Cell membrane</keyword>
<dbReference type="InterPro" id="IPR013767">
    <property type="entry name" value="PAS_fold"/>
</dbReference>
<sequence length="831" mass="87991">MQSVSNGKLVLQSGPMSSPSPLTIPRRLLFRLLPGVVVAALIPFAGLIAVAVSTVYDDTRQEIGSRLEEVMSQAARPIDARLTDIIDRLSSSAEPASAPRTPADGQAWLDAHAELRGAFDNVLLVGADGTILADAPPLPGRRGDNMANHPIFLAARSTQRLVMPEPFLAPAGNRPVASFAMPLHGDDGRFTGLVIGSIELSRNPMFTDLEAIRLRRTGRVVIVSEAGNYIVAPDRSRLLQPAPDLAAMPAPKRAAARQWNPGSEIALPGQPAVLVGYRRLNAVPWSIGVWWPAREAYAGAARTTHTLIAAGIAFGAVCLLLAWFWIERAVSPLERLRHEVEGGMPIHPVAPASGRPPLQDAQPPGPLSRLAELADPTTSAFDPATEVGALAARIGLLAQHWEGALAASEQDVAFFRGLAEQAPVGLAFLDRALVVSFANVRFERLLGISAHAIGNALQAEDDVPACPVARAVAAALSLLPRTPLALADQPMVITTGQGAGIGAVLLTARPIGGPGAPLAGWIVAVVDSTREQQVKEALEQEVRSALLVLDAIQEPLLTIDGDGSVTHASGAIETLIGVHPARAVGQSINRLLHLVEHDSGRRVIPTQLLRAGGKLSGSLRLERFDGQRHDVELSWGPLPGTSGSGVLVLRDVSATRETVQRIAWDATHDVLTGLLNRRGFDAILRAQFEAHRSGNPAARAPMALILIDLDGFKAINDRYGHAAGDDVLRGVAERIVQSTRTQDHVARLGGDEFAVILPHCDRQAAVTFADRIRAALARQPVRAAGARAEIALSQGVVELRTDDADAGAFLARADAACYRAKNEGRGAIATD</sequence>
<dbReference type="InterPro" id="IPR029787">
    <property type="entry name" value="Nucleotide_cyclase"/>
</dbReference>
<dbReference type="NCBIfam" id="TIGR00254">
    <property type="entry name" value="GGDEF"/>
    <property type="match status" value="1"/>
</dbReference>
<dbReference type="PANTHER" id="PTHR44757">
    <property type="entry name" value="DIGUANYLATE CYCLASE DGCP"/>
    <property type="match status" value="1"/>
</dbReference>
<evidence type="ECO:0000256" key="3">
    <source>
        <dbReference type="ARBA" id="ARBA00022692"/>
    </source>
</evidence>
<dbReference type="Pfam" id="PF13188">
    <property type="entry name" value="PAS_8"/>
    <property type="match status" value="1"/>
</dbReference>
<dbReference type="InterPro" id="IPR033479">
    <property type="entry name" value="dCache_1"/>
</dbReference>
<evidence type="ECO:0000313" key="10">
    <source>
        <dbReference type="Proteomes" id="UP001189616"/>
    </source>
</evidence>
<evidence type="ECO:0000256" key="2">
    <source>
        <dbReference type="ARBA" id="ARBA00022475"/>
    </source>
</evidence>
<dbReference type="InterPro" id="IPR043128">
    <property type="entry name" value="Rev_trsase/Diguanyl_cyclase"/>
</dbReference>
<keyword evidence="3 6" id="KW-0812">Transmembrane</keyword>
<dbReference type="Gene3D" id="3.30.70.270">
    <property type="match status" value="1"/>
</dbReference>
<evidence type="ECO:0000256" key="6">
    <source>
        <dbReference type="SAM" id="Phobius"/>
    </source>
</evidence>
<evidence type="ECO:0000256" key="4">
    <source>
        <dbReference type="ARBA" id="ARBA00022989"/>
    </source>
</evidence>
<dbReference type="InterPro" id="IPR000014">
    <property type="entry name" value="PAS"/>
</dbReference>
<evidence type="ECO:0000259" key="7">
    <source>
        <dbReference type="PROSITE" id="PS50112"/>
    </source>
</evidence>
<feature type="domain" description="GGDEF" evidence="8">
    <location>
        <begin position="700"/>
        <end position="831"/>
    </location>
</feature>
<dbReference type="CDD" id="cd00130">
    <property type="entry name" value="PAS"/>
    <property type="match status" value="1"/>
</dbReference>
<dbReference type="SMART" id="SM00091">
    <property type="entry name" value="PAS"/>
    <property type="match status" value="2"/>
</dbReference>
<reference evidence="9 10" key="1">
    <citation type="submission" date="2023-07" db="EMBL/GenBank/DDBJ databases">
        <authorList>
            <person name="Peeters C."/>
        </authorList>
    </citation>
    <scope>NUCLEOTIDE SEQUENCE [LARGE SCALE GENOMIC DNA]</scope>
    <source>
        <strain evidence="9 10">LMG 7141</strain>
    </source>
</reference>
<keyword evidence="4 6" id="KW-1133">Transmembrane helix</keyword>
<dbReference type="SUPFAM" id="SSF55785">
    <property type="entry name" value="PYP-like sensor domain (PAS domain)"/>
    <property type="match status" value="1"/>
</dbReference>
<keyword evidence="10" id="KW-1185">Reference proteome</keyword>
<dbReference type="CDD" id="cd12914">
    <property type="entry name" value="PDC1_DGC_like"/>
    <property type="match status" value="1"/>
</dbReference>
<dbReference type="PROSITE" id="PS50112">
    <property type="entry name" value="PAS"/>
    <property type="match status" value="1"/>
</dbReference>
<name>A0ABN9IS91_9RALS</name>
<proteinExistence type="predicted"/>
<dbReference type="InterPro" id="IPR035965">
    <property type="entry name" value="PAS-like_dom_sf"/>
</dbReference>
<dbReference type="EMBL" id="CATYWO010000002">
    <property type="protein sequence ID" value="CAJ0787952.1"/>
    <property type="molecule type" value="Genomic_DNA"/>
</dbReference>
<dbReference type="InterPro" id="IPR052155">
    <property type="entry name" value="Biofilm_reg_signaling"/>
</dbReference>
<comment type="subcellular location">
    <subcellularLocation>
        <location evidence="1">Cell membrane</location>
        <topology evidence="1">Multi-pass membrane protein</topology>
    </subcellularLocation>
</comment>
<dbReference type="PANTHER" id="PTHR44757:SF2">
    <property type="entry name" value="BIOFILM ARCHITECTURE MAINTENANCE PROTEIN MBAA"/>
    <property type="match status" value="1"/>
</dbReference>
<evidence type="ECO:0000259" key="8">
    <source>
        <dbReference type="PROSITE" id="PS50887"/>
    </source>
</evidence>
<dbReference type="Gene3D" id="3.30.450.20">
    <property type="entry name" value="PAS domain"/>
    <property type="match status" value="3"/>
</dbReference>
<dbReference type="SUPFAM" id="SSF55073">
    <property type="entry name" value="Nucleotide cyclase"/>
    <property type="match status" value="1"/>
</dbReference>
<dbReference type="NCBIfam" id="TIGR00229">
    <property type="entry name" value="sensory_box"/>
    <property type="match status" value="1"/>
</dbReference>
<evidence type="ECO:0000256" key="5">
    <source>
        <dbReference type="ARBA" id="ARBA00023136"/>
    </source>
</evidence>
<feature type="transmembrane region" description="Helical" evidence="6">
    <location>
        <begin position="32"/>
        <end position="56"/>
    </location>
</feature>
<dbReference type="Pfam" id="PF02743">
    <property type="entry name" value="dCache_1"/>
    <property type="match status" value="1"/>
</dbReference>
<evidence type="ECO:0000256" key="1">
    <source>
        <dbReference type="ARBA" id="ARBA00004651"/>
    </source>
</evidence>
<evidence type="ECO:0000313" key="9">
    <source>
        <dbReference type="EMBL" id="CAJ0787952.1"/>
    </source>
</evidence>
<gene>
    <name evidence="9" type="ORF">LMG7141_02012</name>
</gene>
<accession>A0ABN9IS91</accession>
<dbReference type="CDD" id="cd18774">
    <property type="entry name" value="PDC2_HK_sensor"/>
    <property type="match status" value="1"/>
</dbReference>
<dbReference type="InterPro" id="IPR000160">
    <property type="entry name" value="GGDEF_dom"/>
</dbReference>
<dbReference type="CDD" id="cd01949">
    <property type="entry name" value="GGDEF"/>
    <property type="match status" value="1"/>
</dbReference>
<dbReference type="Pfam" id="PF00990">
    <property type="entry name" value="GGDEF"/>
    <property type="match status" value="1"/>
</dbReference>
<feature type="transmembrane region" description="Helical" evidence="6">
    <location>
        <begin position="307"/>
        <end position="326"/>
    </location>
</feature>
<dbReference type="Pfam" id="PF00989">
    <property type="entry name" value="PAS"/>
    <property type="match status" value="1"/>
</dbReference>
<dbReference type="SMART" id="SM00267">
    <property type="entry name" value="GGDEF"/>
    <property type="match status" value="1"/>
</dbReference>
<comment type="caution">
    <text evidence="9">The sequence shown here is derived from an EMBL/GenBank/DDBJ whole genome shotgun (WGS) entry which is preliminary data.</text>
</comment>
<feature type="domain" description="PAS" evidence="7">
    <location>
        <begin position="548"/>
        <end position="599"/>
    </location>
</feature>
<protein>
    <submittedName>
        <fullName evidence="9">Uncharacterized protein</fullName>
    </submittedName>
</protein>
<dbReference type="Proteomes" id="UP001189616">
    <property type="component" value="Unassembled WGS sequence"/>
</dbReference>